<feature type="compositionally biased region" description="Basic and acidic residues" evidence="8">
    <location>
        <begin position="931"/>
        <end position="1018"/>
    </location>
</feature>
<feature type="compositionally biased region" description="Basic and acidic residues" evidence="8">
    <location>
        <begin position="244"/>
        <end position="307"/>
    </location>
</feature>
<protein>
    <recommendedName>
        <fullName evidence="9">CWF21 domain-containing protein</fullName>
    </recommendedName>
</protein>
<dbReference type="PANTHER" id="PTHR36562">
    <property type="entry name" value="SERINE/ARGININE REPETITIVE MATRIX 2"/>
    <property type="match status" value="1"/>
</dbReference>
<evidence type="ECO:0000256" key="1">
    <source>
        <dbReference type="ARBA" id="ARBA00004123"/>
    </source>
</evidence>
<dbReference type="InterPro" id="IPR013170">
    <property type="entry name" value="mRNA_splic_Cwf21_dom"/>
</dbReference>
<comment type="similarity">
    <text evidence="2">Belongs to the CWC21 family.</text>
</comment>
<gene>
    <name evidence="10" type="ORF">CITCOLO1_LOCUS4592</name>
</gene>
<dbReference type="InterPro" id="IPR051372">
    <property type="entry name" value="CWC21"/>
</dbReference>
<keyword evidence="7" id="KW-0175">Coiled coil</keyword>
<sequence length="1018" mass="116214">MFYEVIAKTITYRLKRALDSMILHEQYPIVLGRLISDNALIGFEFIHAINCKTKGEVRNVLSPSLISIPLSSLTVPAVSDRARSQSLALSPSLLSQALFDFVVVSHSRLFFKCEVGEVKRCITTGKVAESSRGFEEDQGTAGVSKKPNKDILEHDRKRQIELKLVILEDKLTDQGYTMDEISEKLKEARETLEAASEEKDGASAIVLADKRVSDTQTHQIAARKEEQMKTFRAALGLGSLDDTEQAKEEISDPSRNRKEGQNADIKRHEKSEHSFLDRELNWKKHGTEDQYDDKDDKKRVSKELKGHQKDRKRRSKDDSSDTDSGERKGTEKNLRDSIKNDSESDLDSDVGNKYVAARKSIKNRRHDSDDSSDTDSGGERKGTKKHMRDKRRDDPEIDSDSNFDQKYITSRKHKKNRRHDSDDSSDTDSGGEHKKTKKNMRNYQRDHGSDPDSDVDKKYTSKKQAKNTRHDSDDSDSFTDGDKFGMGSHKKGSGRHKSQKVKKQRSRKQESTDESNSDSGIDDKCRKLKHKNQHGKRYGVESDSSDHDSSDSDVGRKKSTQRHDSKRTGKRRVDSESDSEKSRNHPKKDVGRRGHDIDDEKSGDNSSSSDEIVKRRRGRRHNTDDESEEGEYFGRSGRVDKKGKKIAAKRQHDDSDNSDDSLAGGRKGNDKHKKAKKYSTGDGFGLEKGVKSSNGARARGKGNLNHSEGRRHDTDDKSEEEEGEYFDRSGKLATKGKIDAKRQHDDSDNSDDSLAVDRKGNDKHKRAKKYSSGDDSDLEKGVKSVGGAREKGKGNFNHADGLDKFKKDSINEFSHAHTDTMKSKRKFDEGGENEQQLEAKPINRNSTRESDFHGNPKKDFKNDSESIRRAHSGRYDETRDRLYREDPKIDSESNARSRYSACDEGDDRKSTRTGSRYTEETEHGSRHHRKANESHHRSRTDQDTEEEKRHSRYEEPRGRKHERDDGLKSGREVERGEYHPSSRQRSEKDYETRESTRDRDDSRKRARYDSRSSRRDNY</sequence>
<keyword evidence="6" id="KW-0539">Nucleus</keyword>
<feature type="compositionally biased region" description="Basic residues" evidence="8">
    <location>
        <begin position="526"/>
        <end position="537"/>
    </location>
</feature>
<feature type="coiled-coil region" evidence="7">
    <location>
        <begin position="178"/>
        <end position="205"/>
    </location>
</feature>
<feature type="compositionally biased region" description="Basic and acidic residues" evidence="8">
    <location>
        <begin position="443"/>
        <end position="459"/>
    </location>
</feature>
<dbReference type="EMBL" id="OZ021745">
    <property type="protein sequence ID" value="CAK9312882.1"/>
    <property type="molecule type" value="Genomic_DNA"/>
</dbReference>
<dbReference type="PANTHER" id="PTHR36562:SF5">
    <property type="entry name" value="SERINE_ARGININE REPETITIVE MATRIX 2"/>
    <property type="match status" value="1"/>
</dbReference>
<feature type="compositionally biased region" description="Basic and acidic residues" evidence="8">
    <location>
        <begin position="800"/>
        <end position="829"/>
    </location>
</feature>
<name>A0ABP0XYS3_9ROSI</name>
<evidence type="ECO:0000313" key="10">
    <source>
        <dbReference type="EMBL" id="CAK9312882.1"/>
    </source>
</evidence>
<dbReference type="Pfam" id="PF08312">
    <property type="entry name" value="cwf21"/>
    <property type="match status" value="1"/>
</dbReference>
<reference evidence="10 11" key="1">
    <citation type="submission" date="2024-03" db="EMBL/GenBank/DDBJ databases">
        <authorList>
            <person name="Gkanogiannis A."/>
            <person name="Becerra Lopez-Lavalle L."/>
        </authorList>
    </citation>
    <scope>NUCLEOTIDE SEQUENCE [LARGE SCALE GENOMIC DNA]</scope>
</reference>
<keyword evidence="11" id="KW-1185">Reference proteome</keyword>
<feature type="compositionally biased region" description="Basic and acidic residues" evidence="8">
    <location>
        <begin position="725"/>
        <end position="747"/>
    </location>
</feature>
<keyword evidence="4" id="KW-0747">Spliceosome</keyword>
<evidence type="ECO:0000313" key="11">
    <source>
        <dbReference type="Proteomes" id="UP001642487"/>
    </source>
</evidence>
<evidence type="ECO:0000256" key="6">
    <source>
        <dbReference type="ARBA" id="ARBA00023242"/>
    </source>
</evidence>
<comment type="subcellular location">
    <subcellularLocation>
        <location evidence="1">Nucleus</location>
    </subcellularLocation>
</comment>
<feature type="compositionally biased region" description="Basic and acidic residues" evidence="8">
    <location>
        <begin position="778"/>
        <end position="793"/>
    </location>
</feature>
<dbReference type="CDD" id="cd21373">
    <property type="entry name" value="cwf21_SRRM2-like"/>
    <property type="match status" value="1"/>
</dbReference>
<evidence type="ECO:0000256" key="7">
    <source>
        <dbReference type="SAM" id="Coils"/>
    </source>
</evidence>
<evidence type="ECO:0000256" key="2">
    <source>
        <dbReference type="ARBA" id="ARBA00005954"/>
    </source>
</evidence>
<organism evidence="10 11">
    <name type="scientific">Citrullus colocynthis</name>
    <name type="common">colocynth</name>
    <dbReference type="NCBI Taxonomy" id="252529"/>
    <lineage>
        <taxon>Eukaryota</taxon>
        <taxon>Viridiplantae</taxon>
        <taxon>Streptophyta</taxon>
        <taxon>Embryophyta</taxon>
        <taxon>Tracheophyta</taxon>
        <taxon>Spermatophyta</taxon>
        <taxon>Magnoliopsida</taxon>
        <taxon>eudicotyledons</taxon>
        <taxon>Gunneridae</taxon>
        <taxon>Pentapetalae</taxon>
        <taxon>rosids</taxon>
        <taxon>fabids</taxon>
        <taxon>Cucurbitales</taxon>
        <taxon>Cucurbitaceae</taxon>
        <taxon>Benincaseae</taxon>
        <taxon>Citrullus</taxon>
    </lineage>
</organism>
<evidence type="ECO:0000256" key="5">
    <source>
        <dbReference type="ARBA" id="ARBA00023187"/>
    </source>
</evidence>
<feature type="region of interest" description="Disordered" evidence="8">
    <location>
        <begin position="236"/>
        <end position="1018"/>
    </location>
</feature>
<feature type="compositionally biased region" description="Basic residues" evidence="8">
    <location>
        <begin position="488"/>
        <end position="506"/>
    </location>
</feature>
<evidence type="ECO:0000259" key="9">
    <source>
        <dbReference type="Pfam" id="PF08312"/>
    </source>
</evidence>
<keyword evidence="5" id="KW-0508">mRNA splicing</keyword>
<evidence type="ECO:0000256" key="3">
    <source>
        <dbReference type="ARBA" id="ARBA00022664"/>
    </source>
</evidence>
<dbReference type="Gene3D" id="6.10.140.420">
    <property type="match status" value="1"/>
</dbReference>
<evidence type="ECO:0000256" key="4">
    <source>
        <dbReference type="ARBA" id="ARBA00022728"/>
    </source>
</evidence>
<feature type="compositionally biased region" description="Basic and acidic residues" evidence="8">
    <location>
        <begin position="315"/>
        <end position="342"/>
    </location>
</feature>
<feature type="compositionally biased region" description="Basic and acidic residues" evidence="8">
    <location>
        <begin position="538"/>
        <end position="603"/>
    </location>
</feature>
<evidence type="ECO:0000256" key="8">
    <source>
        <dbReference type="SAM" id="MobiDB-lite"/>
    </source>
</evidence>
<keyword evidence="3" id="KW-0507">mRNA processing</keyword>
<feature type="domain" description="CWF21" evidence="9">
    <location>
        <begin position="152"/>
        <end position="194"/>
    </location>
</feature>
<proteinExistence type="inferred from homology"/>
<feature type="compositionally biased region" description="Basic and acidic residues" evidence="8">
    <location>
        <begin position="846"/>
        <end position="895"/>
    </location>
</feature>
<dbReference type="Proteomes" id="UP001642487">
    <property type="component" value="Chromosome 11"/>
</dbReference>
<feature type="compositionally biased region" description="Basic residues" evidence="8">
    <location>
        <begin position="409"/>
        <end position="418"/>
    </location>
</feature>
<accession>A0ABP0XYS3</accession>